<comment type="caution">
    <text evidence="15">The sequence shown here is derived from an EMBL/GenBank/DDBJ whole genome shotgun (WGS) entry which is preliminary data.</text>
</comment>
<evidence type="ECO:0000256" key="2">
    <source>
        <dbReference type="ARBA" id="ARBA00006434"/>
    </source>
</evidence>
<keyword evidence="9 14" id="KW-0406">Ion transport</keyword>
<dbReference type="InterPro" id="IPR050277">
    <property type="entry name" value="Sodium:Solute_Symporter"/>
</dbReference>
<keyword evidence="5 14" id="KW-0812">Transmembrane</keyword>
<keyword evidence="8 14" id="KW-0915">Sodium</keyword>
<dbReference type="GO" id="GO:0005886">
    <property type="term" value="C:plasma membrane"/>
    <property type="evidence" value="ECO:0007669"/>
    <property type="project" value="UniProtKB-SubCell"/>
</dbReference>
<feature type="transmembrane region" description="Helical" evidence="14">
    <location>
        <begin position="389"/>
        <end position="408"/>
    </location>
</feature>
<dbReference type="Gene3D" id="1.20.1730.10">
    <property type="entry name" value="Sodium/glucose cotransporter"/>
    <property type="match status" value="1"/>
</dbReference>
<dbReference type="NCBIfam" id="TIGR00813">
    <property type="entry name" value="sss"/>
    <property type="match status" value="1"/>
</dbReference>
<organism evidence="15 16">
    <name type="scientific">Psychracetigena formicireducens</name>
    <dbReference type="NCBI Taxonomy" id="2986056"/>
    <lineage>
        <taxon>Bacteria</taxon>
        <taxon>Bacillati</taxon>
        <taxon>Candidatus Lithacetigenota</taxon>
        <taxon>Candidatus Psychracetigena</taxon>
    </lineage>
</organism>
<feature type="transmembrane region" description="Helical" evidence="14">
    <location>
        <begin position="415"/>
        <end position="433"/>
    </location>
</feature>
<feature type="transmembrane region" description="Helical" evidence="14">
    <location>
        <begin position="6"/>
        <end position="21"/>
    </location>
</feature>
<dbReference type="GO" id="GO:0005298">
    <property type="term" value="F:proline:sodium symporter activity"/>
    <property type="evidence" value="ECO:0007669"/>
    <property type="project" value="UniProtKB-UniRule"/>
</dbReference>
<comment type="catalytic activity">
    <reaction evidence="12">
        <text>L-proline(in) + Na(+)(in) = L-proline(out) + Na(+)(out)</text>
        <dbReference type="Rhea" id="RHEA:28967"/>
        <dbReference type="ChEBI" id="CHEBI:29101"/>
        <dbReference type="ChEBI" id="CHEBI:60039"/>
    </reaction>
</comment>
<proteinExistence type="inferred from homology"/>
<dbReference type="AlphaFoldDB" id="A0A9E2BFR3"/>
<evidence type="ECO:0000256" key="9">
    <source>
        <dbReference type="ARBA" id="ARBA00023065"/>
    </source>
</evidence>
<evidence type="ECO:0000256" key="13">
    <source>
        <dbReference type="RuleBase" id="RU362091"/>
    </source>
</evidence>
<evidence type="ECO:0000256" key="4">
    <source>
        <dbReference type="ARBA" id="ARBA00022475"/>
    </source>
</evidence>
<feature type="transmembrane region" description="Helical" evidence="14">
    <location>
        <begin position="41"/>
        <end position="65"/>
    </location>
</feature>
<evidence type="ECO:0000256" key="1">
    <source>
        <dbReference type="ARBA" id="ARBA00004651"/>
    </source>
</evidence>
<keyword evidence="14" id="KW-0029">Amino-acid transport</keyword>
<dbReference type="Proteomes" id="UP000811545">
    <property type="component" value="Unassembled WGS sequence"/>
</dbReference>
<reference evidence="15 16" key="1">
    <citation type="journal article" date="2021" name="bioRxiv">
        <title>Unique metabolic strategies in Hadean analogues reveal hints for primordial physiology.</title>
        <authorList>
            <person name="Nobu M.K."/>
            <person name="Nakai R."/>
            <person name="Tamazawa S."/>
            <person name="Mori H."/>
            <person name="Toyoda A."/>
            <person name="Ijiri A."/>
            <person name="Suzuki S."/>
            <person name="Kurokawa K."/>
            <person name="Kamagata Y."/>
            <person name="Tamaki H."/>
        </authorList>
    </citation>
    <scope>NUCLEOTIDE SEQUENCE [LARGE SCALE GENOMIC DNA]</scope>
    <source>
        <strain evidence="15">BS525</strain>
    </source>
</reference>
<dbReference type="InterPro" id="IPR038377">
    <property type="entry name" value="Na/Glc_symporter_sf"/>
</dbReference>
<name>A0A9E2BFR3_PSYF1</name>
<evidence type="ECO:0000256" key="10">
    <source>
        <dbReference type="ARBA" id="ARBA00023136"/>
    </source>
</evidence>
<evidence type="ECO:0000256" key="5">
    <source>
        <dbReference type="ARBA" id="ARBA00022692"/>
    </source>
</evidence>
<dbReference type="GO" id="GO:0015824">
    <property type="term" value="P:proline transport"/>
    <property type="evidence" value="ECO:0007669"/>
    <property type="project" value="UniProtKB-UniRule"/>
</dbReference>
<accession>A0A9E2BFR3</accession>
<comment type="similarity">
    <text evidence="2 13">Belongs to the sodium:solute symporter (SSF) (TC 2.A.21) family.</text>
</comment>
<keyword evidence="10 14" id="KW-0472">Membrane</keyword>
<dbReference type="PROSITE" id="PS50283">
    <property type="entry name" value="NA_SOLUT_SYMP_3"/>
    <property type="match status" value="1"/>
</dbReference>
<evidence type="ECO:0000256" key="8">
    <source>
        <dbReference type="ARBA" id="ARBA00023053"/>
    </source>
</evidence>
<evidence type="ECO:0000256" key="14">
    <source>
        <dbReference type="RuleBase" id="RU366012"/>
    </source>
</evidence>
<keyword evidence="11 14" id="KW-0739">Sodium transport</keyword>
<dbReference type="GO" id="GO:0031402">
    <property type="term" value="F:sodium ion binding"/>
    <property type="evidence" value="ECO:0007669"/>
    <property type="project" value="UniProtKB-UniRule"/>
</dbReference>
<evidence type="ECO:0000256" key="3">
    <source>
        <dbReference type="ARBA" id="ARBA00022448"/>
    </source>
</evidence>
<feature type="transmembrane region" description="Helical" evidence="14">
    <location>
        <begin position="439"/>
        <end position="460"/>
    </location>
</feature>
<protein>
    <recommendedName>
        <fullName evidence="14">Sodium/proline symporter</fullName>
    </recommendedName>
    <alternativeName>
        <fullName evidence="14">Proline permease</fullName>
    </alternativeName>
</protein>
<dbReference type="CDD" id="cd11475">
    <property type="entry name" value="SLC5sbd_PutP"/>
    <property type="match status" value="1"/>
</dbReference>
<dbReference type="EMBL" id="QLTW01000022">
    <property type="protein sequence ID" value="MBT9144783.1"/>
    <property type="molecule type" value="Genomic_DNA"/>
</dbReference>
<feature type="transmembrane region" description="Helical" evidence="14">
    <location>
        <begin position="226"/>
        <end position="247"/>
    </location>
</feature>
<comment type="function">
    <text evidence="14">Catalyzes the sodium-dependent uptake of extracellular L-proline.</text>
</comment>
<evidence type="ECO:0000256" key="12">
    <source>
        <dbReference type="ARBA" id="ARBA00033708"/>
    </source>
</evidence>
<feature type="transmembrane region" description="Helical" evidence="14">
    <location>
        <begin position="358"/>
        <end position="377"/>
    </location>
</feature>
<sequence length="473" mass="51473">MVYFLVISAYMIFILSIGFLSRKNLKQPEDFYLGGRKIGPWVTALSFLSAYFSSVLIIGGGGFGYKYGLSTLWIGAANVLLGCCLLWIILGERTRKMTKKLNTMTIPDFLAERFNSPESRLFSAIIIILFMFAYNVSILKGMGHILEVLLNLPYIWGIILSSVAIMVYVSLGGYLAVVWTGFIQAIIMIWGLLLLTFATLNRVEGLSNLTLKLSEIDIGLVESPGIWGLGGLISFALIVSFGAWGMPQLLIRFYSIKSIGVLKLGTIAATIGGTIALLPYLNGAASRLLFPNLVNVDLAIPTLVKSVLSPWGGALFVSTVLAAGMSTFAAVLIISSSSLVRDILDKSLKIKLNNKKTILYNSLSSFVIGLISLLLAINPPGLVLTLTAFSWAVIASTCLWPVLLGLYWRRTTREGVIASMVGGSSASLIWMYLGSPFKIHGFIPGILVGLVLIIIVSMLTKPMKEAELKRFFI</sequence>
<feature type="transmembrane region" description="Helical" evidence="14">
    <location>
        <begin position="182"/>
        <end position="200"/>
    </location>
</feature>
<evidence type="ECO:0000256" key="7">
    <source>
        <dbReference type="ARBA" id="ARBA00022989"/>
    </source>
</evidence>
<feature type="transmembrane region" description="Helical" evidence="14">
    <location>
        <begin position="259"/>
        <end position="281"/>
    </location>
</feature>
<keyword evidence="6 14" id="KW-0769">Symport</keyword>
<keyword evidence="3 14" id="KW-0813">Transport</keyword>
<feature type="transmembrane region" description="Helical" evidence="14">
    <location>
        <begin position="154"/>
        <end position="175"/>
    </location>
</feature>
<keyword evidence="7 14" id="KW-1133">Transmembrane helix</keyword>
<comment type="subcellular location">
    <subcellularLocation>
        <location evidence="1 14">Cell membrane</location>
        <topology evidence="1 14">Multi-pass membrane protein</topology>
    </subcellularLocation>
</comment>
<gene>
    <name evidence="15" type="primary">opuE</name>
    <name evidence="15" type="ORF">DDT42_00633</name>
</gene>
<dbReference type="InterPro" id="IPR011851">
    <property type="entry name" value="Na/Pro_symporter"/>
</dbReference>
<evidence type="ECO:0000313" key="16">
    <source>
        <dbReference type="Proteomes" id="UP000811545"/>
    </source>
</evidence>
<dbReference type="Pfam" id="PF00474">
    <property type="entry name" value="SSF"/>
    <property type="match status" value="1"/>
</dbReference>
<dbReference type="InterPro" id="IPR001734">
    <property type="entry name" value="Na/solute_symporter"/>
</dbReference>
<feature type="transmembrane region" description="Helical" evidence="14">
    <location>
        <begin position="311"/>
        <end position="337"/>
    </location>
</feature>
<feature type="transmembrane region" description="Helical" evidence="14">
    <location>
        <begin position="71"/>
        <end position="90"/>
    </location>
</feature>
<feature type="transmembrane region" description="Helical" evidence="14">
    <location>
        <begin position="121"/>
        <end position="142"/>
    </location>
</feature>
<evidence type="ECO:0000256" key="11">
    <source>
        <dbReference type="ARBA" id="ARBA00023201"/>
    </source>
</evidence>
<dbReference type="PANTHER" id="PTHR48086:SF3">
    <property type="entry name" value="SODIUM_PROLINE SYMPORTER"/>
    <property type="match status" value="1"/>
</dbReference>
<dbReference type="PANTHER" id="PTHR48086">
    <property type="entry name" value="SODIUM/PROLINE SYMPORTER-RELATED"/>
    <property type="match status" value="1"/>
</dbReference>
<evidence type="ECO:0000313" key="15">
    <source>
        <dbReference type="EMBL" id="MBT9144783.1"/>
    </source>
</evidence>
<evidence type="ECO:0000256" key="6">
    <source>
        <dbReference type="ARBA" id="ARBA00022847"/>
    </source>
</evidence>
<keyword evidence="4 14" id="KW-1003">Cell membrane</keyword>